<dbReference type="SUPFAM" id="SSF54928">
    <property type="entry name" value="RNA-binding domain, RBD"/>
    <property type="match status" value="1"/>
</dbReference>
<feature type="domain" description="Mitochondrial escape protein 2 C-terminal" evidence="12">
    <location>
        <begin position="378"/>
        <end position="808"/>
    </location>
</feature>
<dbReference type="InterPro" id="IPR035979">
    <property type="entry name" value="RBD_domain_sf"/>
</dbReference>
<dbReference type="STRING" id="50376.A0A517LLZ1"/>
<keyword evidence="7 10" id="KW-0496">Mitochondrion</keyword>
<evidence type="ECO:0000256" key="10">
    <source>
        <dbReference type="RuleBase" id="RU367108"/>
    </source>
</evidence>
<evidence type="ECO:0000256" key="2">
    <source>
        <dbReference type="ARBA" id="ARBA00010320"/>
    </source>
</evidence>
<accession>A0A517LLZ1</accession>
<dbReference type="GO" id="GO:0006397">
    <property type="term" value="P:mRNA processing"/>
    <property type="evidence" value="ECO:0007669"/>
    <property type="project" value="UniProtKB-UniRule"/>
</dbReference>
<evidence type="ECO:0000256" key="9">
    <source>
        <dbReference type="ARBA" id="ARBA00025276"/>
    </source>
</evidence>
<keyword evidence="5 10" id="KW-0999">Mitochondrion inner membrane</keyword>
<evidence type="ECO:0000256" key="3">
    <source>
        <dbReference type="ARBA" id="ARBA00020222"/>
    </source>
</evidence>
<dbReference type="GO" id="GO:0003723">
    <property type="term" value="F:RNA binding"/>
    <property type="evidence" value="ECO:0007669"/>
    <property type="project" value="UniProtKB-UniRule"/>
</dbReference>
<dbReference type="InterPro" id="IPR018850">
    <property type="entry name" value="Mt_escape_2_C"/>
</dbReference>
<feature type="region of interest" description="Disordered" evidence="11">
    <location>
        <begin position="607"/>
        <end position="628"/>
    </location>
</feature>
<sequence length="852" mass="95511">MFRPCFSSIIGPGPGATKFGRACATGLPPFSTPLRTLPPAFRRPQKLVLGSRYATLEAGEGKSGHIKTDPDEGILFFDNVFPLRLQWILRLPWQTELQLQELVKKVNSPSFAKSDPMNIIQSSKAPITVTEVLPRLKEGGAFVKFTYGPGVAASDVEATLKEFLKKERPKPWWNPFDRMRAGLVKGKPWVEDLYRLPCTRLKVEFLPTTPGGEAAELSQEQLYSFFRPYGKLLDIIPEPQDSKILPRYAHVEFARARRCVMAKNCLHGFIVAEADGGGKAGTLLRLSYEPKAKTNWVKDWIFGHPRIIIPVVAALVAAISIAVFDPIRTFFIKAHVTRAYDLTDNRFWRWFKAQATDILSFHKKDADDLAMDVIWDDRKGNITQIQNWLLESADTFIIIHGPRGSGKRELVIDQALKHRRNKLIIDCKPIQEARGDNATINAAAAQVHYRPVFSWMNSISGMIDLAAQGTTGVKTGFSETLETQLTKIWNNTASALKQIALDGRHKDDKDAGLSDDEYLEAHPEKRPVVVVDNFLHKSQENPIVYDKLAEWAAQLTTMNIAHVVFLTNDVSFSKSLSKALPGRVFRQLGLSDASPSAAKRYVISHLDSEGDLSEDPDNPGQKLTPSQRRRDLAELDESIDALGGRLTDLEFLARRVKTGETPKKAIREIIEQSSSEILKMYLFGQEETSGGQRKWTPQQAWLLIKQLAASENGALRYNEVLLSDIFKSNGDAVLQALEQAELISIVVSPNGRPKSIKPGKPVYLPAFRKLTEDAVLNSRLDMAILSELMKIESATIDKCENELKLLSEFPTRGWEVSPRIQWLLNKVQSSQVKIEKYETETGSLKKVLQSEH</sequence>
<evidence type="ECO:0000259" key="12">
    <source>
        <dbReference type="Pfam" id="PF10443"/>
    </source>
</evidence>
<evidence type="ECO:0000256" key="1">
    <source>
        <dbReference type="ARBA" id="ARBA00004434"/>
    </source>
</evidence>
<dbReference type="AlphaFoldDB" id="A0A517LLZ1"/>
<evidence type="ECO:0000256" key="4">
    <source>
        <dbReference type="ARBA" id="ARBA00022692"/>
    </source>
</evidence>
<keyword evidence="14" id="KW-1185">Reference proteome</keyword>
<keyword evidence="10" id="KW-0694">RNA-binding</keyword>
<proteinExistence type="inferred from homology"/>
<evidence type="ECO:0000313" key="13">
    <source>
        <dbReference type="EMBL" id="QDS76669.1"/>
    </source>
</evidence>
<dbReference type="InterPro" id="IPR034260">
    <property type="entry name" value="Yme2_RRM"/>
</dbReference>
<keyword evidence="8" id="KW-0472">Membrane</keyword>
<gene>
    <name evidence="13" type="primary">YME2</name>
    <name evidence="13" type="ORF">FKW77_000188</name>
</gene>
<dbReference type="PANTHER" id="PTHR32198:SF2">
    <property type="entry name" value="MITOCHONDRIAL ESCAPE PROTEIN 2"/>
    <property type="match status" value="1"/>
</dbReference>
<evidence type="ECO:0000313" key="14">
    <source>
        <dbReference type="Proteomes" id="UP000316270"/>
    </source>
</evidence>
<dbReference type="OrthoDB" id="10267654at2759"/>
<evidence type="ECO:0000256" key="8">
    <source>
        <dbReference type="ARBA" id="ARBA00023136"/>
    </source>
</evidence>
<evidence type="ECO:0000256" key="11">
    <source>
        <dbReference type="SAM" id="MobiDB-lite"/>
    </source>
</evidence>
<organism evidence="13 14">
    <name type="scientific">Venturia effusa</name>
    <dbReference type="NCBI Taxonomy" id="50376"/>
    <lineage>
        <taxon>Eukaryota</taxon>
        <taxon>Fungi</taxon>
        <taxon>Dikarya</taxon>
        <taxon>Ascomycota</taxon>
        <taxon>Pezizomycotina</taxon>
        <taxon>Dothideomycetes</taxon>
        <taxon>Pleosporomycetidae</taxon>
        <taxon>Venturiales</taxon>
        <taxon>Venturiaceae</taxon>
        <taxon>Venturia</taxon>
    </lineage>
</organism>
<name>A0A517LLZ1_9PEZI</name>
<dbReference type="CDD" id="cd12433">
    <property type="entry name" value="RRM_Yme2p_like"/>
    <property type="match status" value="1"/>
</dbReference>
<comment type="subcellular location">
    <subcellularLocation>
        <location evidence="1 10">Mitochondrion inner membrane</location>
        <topology evidence="1 10">Single-pass membrane protein</topology>
    </subcellularLocation>
</comment>
<reference evidence="13 14" key="1">
    <citation type="submission" date="2019-07" db="EMBL/GenBank/DDBJ databases">
        <title>Finished genome of Venturia effusa.</title>
        <authorList>
            <person name="Young C.A."/>
            <person name="Cox M.P."/>
            <person name="Ganley A.R.D."/>
            <person name="David W.J."/>
        </authorList>
    </citation>
    <scope>NUCLEOTIDE SEQUENCE [LARGE SCALE GENOMIC DNA]</scope>
    <source>
        <strain evidence="14">albino</strain>
    </source>
</reference>
<dbReference type="Pfam" id="PF10443">
    <property type="entry name" value="RNA12"/>
    <property type="match status" value="1"/>
</dbReference>
<dbReference type="Proteomes" id="UP000316270">
    <property type="component" value="Chromosome 16"/>
</dbReference>
<comment type="function">
    <text evidence="9 10">Plays a role in maintaining the mitochondrial genome and in controlling the mtDNA escape. Involved in the regulation of mtDNA nucleotide structure and number. May have a dispensable role in early maturation of pre-rRNA.</text>
</comment>
<protein>
    <recommendedName>
        <fullName evidence="3 10">Mitochondrial escape protein 2</fullName>
    </recommendedName>
</protein>
<evidence type="ECO:0000256" key="6">
    <source>
        <dbReference type="ARBA" id="ARBA00022989"/>
    </source>
</evidence>
<keyword evidence="6" id="KW-1133">Transmembrane helix</keyword>
<evidence type="ECO:0000256" key="7">
    <source>
        <dbReference type="ARBA" id="ARBA00023128"/>
    </source>
</evidence>
<dbReference type="PANTHER" id="PTHR32198">
    <property type="entry name" value="MITOCHONDRIAL ESCAPE PROTEIN 2"/>
    <property type="match status" value="1"/>
</dbReference>
<comment type="similarity">
    <text evidence="2 10">Belongs to the YME2 family.</text>
</comment>
<keyword evidence="4" id="KW-0812">Transmembrane</keyword>
<dbReference type="GO" id="GO:0005743">
    <property type="term" value="C:mitochondrial inner membrane"/>
    <property type="evidence" value="ECO:0007669"/>
    <property type="project" value="UniProtKB-SubCell"/>
</dbReference>
<evidence type="ECO:0000256" key="5">
    <source>
        <dbReference type="ARBA" id="ARBA00022792"/>
    </source>
</evidence>
<dbReference type="InterPro" id="IPR039627">
    <property type="entry name" value="Yme2_C"/>
</dbReference>
<dbReference type="EMBL" id="CP042200">
    <property type="protein sequence ID" value="QDS76669.1"/>
    <property type="molecule type" value="Genomic_DNA"/>
</dbReference>
<keyword evidence="10" id="KW-0507">mRNA processing</keyword>